<organism evidence="1 2">
    <name type="scientific">Candidatus Curtissbacteria bacterium RIFCSPLOWO2_01_FULL_42_50</name>
    <dbReference type="NCBI Taxonomy" id="1797730"/>
    <lineage>
        <taxon>Bacteria</taxon>
        <taxon>Candidatus Curtissiibacteriota</taxon>
    </lineage>
</organism>
<sequence length="86" mass="9528">MAEKKEIPQKTIINASTIIGSAYSQLASVTVTNIDMTIEFIFINPRDPSSGQVVSRVTLPKKVGLKLAEVIVNTNKINEKRRSEKK</sequence>
<gene>
    <name evidence="1" type="ORF">A3B54_00675</name>
</gene>
<dbReference type="InterPro" id="IPR021857">
    <property type="entry name" value="DUF3467"/>
</dbReference>
<accession>A0A1F5H2J8</accession>
<dbReference type="Pfam" id="PF11950">
    <property type="entry name" value="DUF3467"/>
    <property type="match status" value="1"/>
</dbReference>
<protein>
    <submittedName>
        <fullName evidence="1">Uncharacterized protein</fullName>
    </submittedName>
</protein>
<dbReference type="Proteomes" id="UP000177039">
    <property type="component" value="Unassembled WGS sequence"/>
</dbReference>
<reference evidence="1 2" key="1">
    <citation type="journal article" date="2016" name="Nat. Commun.">
        <title>Thousands of microbial genomes shed light on interconnected biogeochemical processes in an aquifer system.</title>
        <authorList>
            <person name="Anantharaman K."/>
            <person name="Brown C.T."/>
            <person name="Hug L.A."/>
            <person name="Sharon I."/>
            <person name="Castelle C.J."/>
            <person name="Probst A.J."/>
            <person name="Thomas B.C."/>
            <person name="Singh A."/>
            <person name="Wilkins M.J."/>
            <person name="Karaoz U."/>
            <person name="Brodie E.L."/>
            <person name="Williams K.H."/>
            <person name="Hubbard S.S."/>
            <person name="Banfield J.F."/>
        </authorList>
    </citation>
    <scope>NUCLEOTIDE SEQUENCE [LARGE SCALE GENOMIC DNA]</scope>
</reference>
<evidence type="ECO:0000313" key="1">
    <source>
        <dbReference type="EMBL" id="OGD98353.1"/>
    </source>
</evidence>
<proteinExistence type="predicted"/>
<name>A0A1F5H2J8_9BACT</name>
<dbReference type="EMBL" id="MFBT01000038">
    <property type="protein sequence ID" value="OGD98353.1"/>
    <property type="molecule type" value="Genomic_DNA"/>
</dbReference>
<comment type="caution">
    <text evidence="1">The sequence shown here is derived from an EMBL/GenBank/DDBJ whole genome shotgun (WGS) entry which is preliminary data.</text>
</comment>
<evidence type="ECO:0000313" key="2">
    <source>
        <dbReference type="Proteomes" id="UP000177039"/>
    </source>
</evidence>
<dbReference type="AlphaFoldDB" id="A0A1F5H2J8"/>